<feature type="compositionally biased region" description="Basic and acidic residues" evidence="8">
    <location>
        <begin position="461"/>
        <end position="479"/>
    </location>
</feature>
<feature type="compositionally biased region" description="Acidic residues" evidence="8">
    <location>
        <begin position="195"/>
        <end position="243"/>
    </location>
</feature>
<comment type="function">
    <text evidence="7">Involved in nucleolar processing of pre-18S ribosomal RNA.</text>
</comment>
<dbReference type="KEGG" id="mbr:MONBRDRAFT_12032"/>
<keyword evidence="3 7" id="KW-0698">rRNA processing</keyword>
<dbReference type="GO" id="GO:0006364">
    <property type="term" value="P:rRNA processing"/>
    <property type="evidence" value="ECO:0007669"/>
    <property type="project" value="UniProtKB-KW"/>
</dbReference>
<feature type="region of interest" description="Disordered" evidence="8">
    <location>
        <begin position="1"/>
        <end position="91"/>
    </location>
</feature>
<evidence type="ECO:0000256" key="6">
    <source>
        <dbReference type="ARBA" id="ARBA00029455"/>
    </source>
</evidence>
<evidence type="ECO:0000313" key="10">
    <source>
        <dbReference type="Proteomes" id="UP000001357"/>
    </source>
</evidence>
<feature type="compositionally biased region" description="Polar residues" evidence="8">
    <location>
        <begin position="496"/>
        <end position="509"/>
    </location>
</feature>
<accession>A9VB08</accession>
<evidence type="ECO:0000256" key="7">
    <source>
        <dbReference type="PIRNR" id="PIRNR017300"/>
    </source>
</evidence>
<dbReference type="STRING" id="81824.A9VB08"/>
<proteinExistence type="inferred from homology"/>
<feature type="compositionally biased region" description="Basic and acidic residues" evidence="8">
    <location>
        <begin position="430"/>
        <end position="451"/>
    </location>
</feature>
<feature type="compositionally biased region" description="Acidic residues" evidence="8">
    <location>
        <begin position="252"/>
        <end position="261"/>
    </location>
</feature>
<feature type="compositionally biased region" description="Basic and acidic residues" evidence="8">
    <location>
        <begin position="559"/>
        <end position="568"/>
    </location>
</feature>
<dbReference type="Proteomes" id="UP000001357">
    <property type="component" value="Unassembled WGS sequence"/>
</dbReference>
<comment type="similarity">
    <text evidence="6 7">Belongs to the MPP10 family.</text>
</comment>
<gene>
    <name evidence="9" type="ORF">MONBRDRAFT_12032</name>
</gene>
<feature type="region of interest" description="Disordered" evidence="8">
    <location>
        <begin position="430"/>
        <end position="519"/>
    </location>
</feature>
<evidence type="ECO:0000313" key="9">
    <source>
        <dbReference type="EMBL" id="EDQ85309.1"/>
    </source>
</evidence>
<dbReference type="InterPro" id="IPR012173">
    <property type="entry name" value="Mpp10"/>
</dbReference>
<dbReference type="EMBL" id="CH991575">
    <property type="protein sequence ID" value="EDQ85309.1"/>
    <property type="molecule type" value="Genomic_DNA"/>
</dbReference>
<evidence type="ECO:0000256" key="3">
    <source>
        <dbReference type="ARBA" id="ARBA00022552"/>
    </source>
</evidence>
<dbReference type="RefSeq" id="XP_001749930.1">
    <property type="nucleotide sequence ID" value="XM_001749878.1"/>
</dbReference>
<evidence type="ECO:0000256" key="5">
    <source>
        <dbReference type="ARBA" id="ARBA00023274"/>
    </source>
</evidence>
<dbReference type="GO" id="GO:0005732">
    <property type="term" value="C:sno(s)RNA-containing ribonucleoprotein complex"/>
    <property type="evidence" value="ECO:0007669"/>
    <property type="project" value="UniProtKB-UniRule"/>
</dbReference>
<keyword evidence="5 7" id="KW-0687">Ribonucleoprotein</keyword>
<dbReference type="OMA" id="HFAEDFG"/>
<dbReference type="GO" id="GO:0032040">
    <property type="term" value="C:small-subunit processome"/>
    <property type="evidence" value="ECO:0000318"/>
    <property type="project" value="GO_Central"/>
</dbReference>
<feature type="compositionally biased region" description="Acidic residues" evidence="8">
    <location>
        <begin position="129"/>
        <end position="161"/>
    </location>
</feature>
<protein>
    <recommendedName>
        <fullName evidence="7">U3 small nucleolar ribonucleoprotein protein MPP10</fullName>
    </recommendedName>
</protein>
<dbReference type="GO" id="GO:0034457">
    <property type="term" value="C:Mpp10 complex"/>
    <property type="evidence" value="ECO:0000318"/>
    <property type="project" value="GO_Central"/>
</dbReference>
<name>A9VB08_MONBE</name>
<comment type="subcellular location">
    <subcellularLocation>
        <location evidence="1 7">Nucleus</location>
        <location evidence="1 7">Nucleolus</location>
    </subcellularLocation>
</comment>
<dbReference type="eggNOG" id="KOG2600">
    <property type="taxonomic scope" value="Eukaryota"/>
</dbReference>
<feature type="region of interest" description="Disordered" evidence="8">
    <location>
        <begin position="536"/>
        <end position="568"/>
    </location>
</feature>
<dbReference type="GeneID" id="5895194"/>
<keyword evidence="10" id="KW-1185">Reference proteome</keyword>
<evidence type="ECO:0000256" key="8">
    <source>
        <dbReference type="SAM" id="MobiDB-lite"/>
    </source>
</evidence>
<dbReference type="Pfam" id="PF04006">
    <property type="entry name" value="Mpp10"/>
    <property type="match status" value="1"/>
</dbReference>
<evidence type="ECO:0000256" key="2">
    <source>
        <dbReference type="ARBA" id="ARBA00022517"/>
    </source>
</evidence>
<keyword evidence="4 7" id="KW-0539">Nucleus</keyword>
<dbReference type="InParanoid" id="A9VB08"/>
<feature type="region of interest" description="Disordered" evidence="8">
    <location>
        <begin position="113"/>
        <end position="298"/>
    </location>
</feature>
<feature type="compositionally biased region" description="Acidic residues" evidence="8">
    <location>
        <begin position="1"/>
        <end position="70"/>
    </location>
</feature>
<reference evidence="9 10" key="1">
    <citation type="journal article" date="2008" name="Nature">
        <title>The genome of the choanoflagellate Monosiga brevicollis and the origin of metazoans.</title>
        <authorList>
            <consortium name="JGI Sequencing"/>
            <person name="King N."/>
            <person name="Westbrook M.J."/>
            <person name="Young S.L."/>
            <person name="Kuo A."/>
            <person name="Abedin M."/>
            <person name="Chapman J."/>
            <person name="Fairclough S."/>
            <person name="Hellsten U."/>
            <person name="Isogai Y."/>
            <person name="Letunic I."/>
            <person name="Marr M."/>
            <person name="Pincus D."/>
            <person name="Putnam N."/>
            <person name="Rokas A."/>
            <person name="Wright K.J."/>
            <person name="Zuzow R."/>
            <person name="Dirks W."/>
            <person name="Good M."/>
            <person name="Goodstein D."/>
            <person name="Lemons D."/>
            <person name="Li W."/>
            <person name="Lyons J.B."/>
            <person name="Morris A."/>
            <person name="Nichols S."/>
            <person name="Richter D.J."/>
            <person name="Salamov A."/>
            <person name="Bork P."/>
            <person name="Lim W.A."/>
            <person name="Manning G."/>
            <person name="Miller W.T."/>
            <person name="McGinnis W."/>
            <person name="Shapiro H."/>
            <person name="Tjian R."/>
            <person name="Grigoriev I.V."/>
            <person name="Rokhsar D."/>
        </authorList>
    </citation>
    <scope>NUCLEOTIDE SEQUENCE [LARGE SCALE GENOMIC DNA]</scope>
    <source>
        <strain evidence="10">MX1 / ATCC 50154</strain>
    </source>
</reference>
<dbReference type="PANTHER" id="PTHR17039">
    <property type="entry name" value="U3 SMALL NUCLEOLAR RIBONUCLEOPROTEIN PROTEIN MPP10"/>
    <property type="match status" value="1"/>
</dbReference>
<dbReference type="PIRSF" id="PIRSF017300">
    <property type="entry name" value="snoRNP_Mpp10"/>
    <property type="match status" value="1"/>
</dbReference>
<evidence type="ECO:0000256" key="1">
    <source>
        <dbReference type="ARBA" id="ARBA00004604"/>
    </source>
</evidence>
<keyword evidence="2 7" id="KW-0690">Ribosome biogenesis</keyword>
<dbReference type="AlphaFoldDB" id="A9VB08"/>
<evidence type="ECO:0000256" key="4">
    <source>
        <dbReference type="ARBA" id="ARBA00023242"/>
    </source>
</evidence>
<organism evidence="9 10">
    <name type="scientific">Monosiga brevicollis</name>
    <name type="common">Choanoflagellate</name>
    <dbReference type="NCBI Taxonomy" id="81824"/>
    <lineage>
        <taxon>Eukaryota</taxon>
        <taxon>Choanoflagellata</taxon>
        <taxon>Craspedida</taxon>
        <taxon>Salpingoecidae</taxon>
        <taxon>Monosiga</taxon>
    </lineage>
</organism>
<dbReference type="PANTHER" id="PTHR17039:SF0">
    <property type="entry name" value="U3 SMALL NUCLEOLAR RIBONUCLEOPROTEIN PROTEIN MPP10"/>
    <property type="match status" value="1"/>
</dbReference>
<sequence>MVNPDAADEDSDDLDAEDADEDLEDEDLEDEADLEDDAEVSGEEDQDQGTDEDEADEPELASDDEGDAAEQADAQQMTERSKTSRKPLSRGAALLNDEVFDLDEMNAFLLAAERQAEGAPKRRSRKSADDDDDEDEEEDDDEVDLFAADDDEDEDEEDADADNVTGLLGRDYFKPPSADAPAKSKRAQATVASEESVESDPEAHEDEDQGADEDMAEEEDAVYAEEEFSDQERDAVDDEEDDASTGAADLLADSDDEEQANQEESRARVRPENSLLEEDLDFEHATAPAPEITQESTANLEDVIKKRIAEGLFDDVEPKTEGLDQMKERRHLVELDSEKSKQGLADVYADEFQQAATGRDTKKEALESKHAEIERLFQSLDRKLTALTNFHYTPAQPEEEVTVLSTAPALAMEDVTPVAFSSAQRLAPEELHAAERPEQVADGERTDTDRARARRKKKSVKHYERLDREQKDRLKDQNKVAESTTSAKKRAMTKLKQASTSGRSNTTFVDGQGASKAKLTSSTTFFRELQATAKREAQALMGQASGGAQMPTAKRSKKKGGDTAKFRL</sequence>